<dbReference type="InterPro" id="IPR011009">
    <property type="entry name" value="Kinase-like_dom_sf"/>
</dbReference>
<keyword evidence="1" id="KW-0067">ATP-binding</keyword>
<dbReference type="PROSITE" id="PS50011">
    <property type="entry name" value="PROTEIN_KINASE_DOM"/>
    <property type="match status" value="1"/>
</dbReference>
<dbReference type="EMBL" id="JAPFFF010000039">
    <property type="protein sequence ID" value="KAK8842097.1"/>
    <property type="molecule type" value="Genomic_DNA"/>
</dbReference>
<dbReference type="InterPro" id="IPR051681">
    <property type="entry name" value="Ser/Thr_Kinases-Pseudokinases"/>
</dbReference>
<gene>
    <name evidence="3" type="ORF">M9Y10_026321</name>
</gene>
<name>A0ABR2H8M2_9EUKA</name>
<dbReference type="PANTHER" id="PTHR44329:SF214">
    <property type="entry name" value="PROTEIN KINASE DOMAIN-CONTAINING PROTEIN"/>
    <property type="match status" value="1"/>
</dbReference>
<evidence type="ECO:0000259" key="2">
    <source>
        <dbReference type="PROSITE" id="PS50011"/>
    </source>
</evidence>
<protein>
    <recommendedName>
        <fullName evidence="2">Protein kinase domain-containing protein</fullName>
    </recommendedName>
</protein>
<reference evidence="3 4" key="1">
    <citation type="submission" date="2024-04" db="EMBL/GenBank/DDBJ databases">
        <title>Tritrichomonas musculus Genome.</title>
        <authorList>
            <person name="Alves-Ferreira E."/>
            <person name="Grigg M."/>
            <person name="Lorenzi H."/>
            <person name="Galac M."/>
        </authorList>
    </citation>
    <scope>NUCLEOTIDE SEQUENCE [LARGE SCALE GENOMIC DNA]</scope>
    <source>
        <strain evidence="3 4">EAF2021</strain>
    </source>
</reference>
<evidence type="ECO:0000256" key="1">
    <source>
        <dbReference type="PROSITE-ProRule" id="PRU10141"/>
    </source>
</evidence>
<dbReference type="PROSITE" id="PS00107">
    <property type="entry name" value="PROTEIN_KINASE_ATP"/>
    <property type="match status" value="1"/>
</dbReference>
<dbReference type="Pfam" id="PF00069">
    <property type="entry name" value="Pkinase"/>
    <property type="match status" value="1"/>
</dbReference>
<comment type="caution">
    <text evidence="3">The sequence shown here is derived from an EMBL/GenBank/DDBJ whole genome shotgun (WGS) entry which is preliminary data.</text>
</comment>
<keyword evidence="4" id="KW-1185">Reference proteome</keyword>
<keyword evidence="1" id="KW-0547">Nucleotide-binding</keyword>
<evidence type="ECO:0000313" key="3">
    <source>
        <dbReference type="EMBL" id="KAK8842097.1"/>
    </source>
</evidence>
<dbReference type="Gene3D" id="1.10.510.10">
    <property type="entry name" value="Transferase(Phosphotransferase) domain 1"/>
    <property type="match status" value="1"/>
</dbReference>
<feature type="binding site" evidence="1">
    <location>
        <position position="43"/>
    </location>
    <ligand>
        <name>ATP</name>
        <dbReference type="ChEBI" id="CHEBI:30616"/>
    </ligand>
</feature>
<sequence>MFFEDIFIDLNNFTKTDQILGTGSYSTVYEIRDNSTQEKYAAKILNPNMFLKKDDQKQLIRQITNISRLHHVAILQFKGFNFRSFQDIDKFLPTIITEYVDNISLKELFAKIKDKNTPDGWTESKQILVLIGLSNALQYLHQNNIMHLNLKSENVLLDKDFHPHLTGFSQSRNLPESIISNSHQSPLIIGFKVDVFSFGLLALEIVAKTRPSDAKKLISKGKLIFPNEVSQNLKTLIHQCLDSDPNKRPSFEDIFNRLLAEQISMENPEVLEYVENLTNNVSRLSSDDLNYEKEIVQTFDTIIQNGMLERIFLKGLFYNESLFHACKNGDTKIVKVLLSRNDININARFVFNF</sequence>
<dbReference type="CDD" id="cd00180">
    <property type="entry name" value="PKc"/>
    <property type="match status" value="1"/>
</dbReference>
<dbReference type="Proteomes" id="UP001470230">
    <property type="component" value="Unassembled WGS sequence"/>
</dbReference>
<dbReference type="PANTHER" id="PTHR44329">
    <property type="entry name" value="SERINE/THREONINE-PROTEIN KINASE TNNI3K-RELATED"/>
    <property type="match status" value="1"/>
</dbReference>
<dbReference type="InterPro" id="IPR000719">
    <property type="entry name" value="Prot_kinase_dom"/>
</dbReference>
<dbReference type="InterPro" id="IPR017441">
    <property type="entry name" value="Protein_kinase_ATP_BS"/>
</dbReference>
<evidence type="ECO:0000313" key="4">
    <source>
        <dbReference type="Proteomes" id="UP001470230"/>
    </source>
</evidence>
<organism evidence="3 4">
    <name type="scientific">Tritrichomonas musculus</name>
    <dbReference type="NCBI Taxonomy" id="1915356"/>
    <lineage>
        <taxon>Eukaryota</taxon>
        <taxon>Metamonada</taxon>
        <taxon>Parabasalia</taxon>
        <taxon>Tritrichomonadida</taxon>
        <taxon>Tritrichomonadidae</taxon>
        <taxon>Tritrichomonas</taxon>
    </lineage>
</organism>
<proteinExistence type="predicted"/>
<feature type="domain" description="Protein kinase" evidence="2">
    <location>
        <begin position="14"/>
        <end position="270"/>
    </location>
</feature>
<dbReference type="SUPFAM" id="SSF56112">
    <property type="entry name" value="Protein kinase-like (PK-like)"/>
    <property type="match status" value="1"/>
</dbReference>
<accession>A0ABR2H8M2</accession>